<dbReference type="Pfam" id="PF24764">
    <property type="entry name" value="rva_4"/>
    <property type="match status" value="1"/>
</dbReference>
<proteinExistence type="predicted"/>
<evidence type="ECO:0000259" key="1">
    <source>
        <dbReference type="Pfam" id="PF24764"/>
    </source>
</evidence>
<keyword evidence="3" id="KW-1185">Reference proteome</keyword>
<name>A0A9P0EX55_BEMTA</name>
<reference evidence="2" key="1">
    <citation type="submission" date="2021-12" db="EMBL/GenBank/DDBJ databases">
        <authorList>
            <person name="King R."/>
        </authorList>
    </citation>
    <scope>NUCLEOTIDE SEQUENCE</scope>
</reference>
<dbReference type="Proteomes" id="UP001152759">
    <property type="component" value="Chromosome 1"/>
</dbReference>
<organism evidence="2 3">
    <name type="scientific">Bemisia tabaci</name>
    <name type="common">Sweetpotato whitefly</name>
    <name type="synonym">Aleurodes tabaci</name>
    <dbReference type="NCBI Taxonomy" id="7038"/>
    <lineage>
        <taxon>Eukaryota</taxon>
        <taxon>Metazoa</taxon>
        <taxon>Ecdysozoa</taxon>
        <taxon>Arthropoda</taxon>
        <taxon>Hexapoda</taxon>
        <taxon>Insecta</taxon>
        <taxon>Pterygota</taxon>
        <taxon>Neoptera</taxon>
        <taxon>Paraneoptera</taxon>
        <taxon>Hemiptera</taxon>
        <taxon>Sternorrhyncha</taxon>
        <taxon>Aleyrodoidea</taxon>
        <taxon>Aleyrodidae</taxon>
        <taxon>Aleyrodinae</taxon>
        <taxon>Bemisia</taxon>
    </lineage>
</organism>
<gene>
    <name evidence="2" type="ORF">BEMITA_LOCUS2135</name>
</gene>
<protein>
    <recommendedName>
        <fullName evidence="1">Integrase core domain-containing protein</fullName>
    </recommendedName>
</protein>
<evidence type="ECO:0000313" key="3">
    <source>
        <dbReference type="Proteomes" id="UP001152759"/>
    </source>
</evidence>
<dbReference type="EMBL" id="OU963862">
    <property type="protein sequence ID" value="CAH0382617.1"/>
    <property type="molecule type" value="Genomic_DNA"/>
</dbReference>
<dbReference type="InterPro" id="IPR058913">
    <property type="entry name" value="Integrase_dom_put"/>
</dbReference>
<feature type="domain" description="Integrase core" evidence="1">
    <location>
        <begin position="215"/>
        <end position="402"/>
    </location>
</feature>
<dbReference type="AlphaFoldDB" id="A0A9P0EX55"/>
<sequence length="435" mass="51190">MEFLESTFRNFVLVGNCIQQGNADFLALLAPNLAHYYSTFVRIKDFFIDDENVSEILLSVLNLFRHQLYRCDSLLMQATCTSRVESRLPVVREQHVGQPRLDIPVDQVVTLHRCGLTWPKIAKALNISRQSLWNFRRLNNVHDARAYSNISDEELSNMISSIKQEHPSMGYRYIWASLKARQIFVTWERLISSVRLIDPIGILNRCRRRLRRRQYWVKGANYMWHLDGNEKLVNWNLYVHGCTNGFSRRIIYLRLATTKKAETVLDIFTQGVDKNGLPMRVRGDWGTENAEVINFMESRRSNIDSPFIQGRSVHNTRIKRLWAEVNLIVTSKFRQIFYYLEDNNFLHQSSVLDLLCLIYVYFFRIQQSLNNLTNSWNNHGLRTERYVSPNELWLTSLLQLHSERDLFSLEMLPESLDLNETVAPTNFQMRALLIF</sequence>
<dbReference type="PANTHER" id="PTHR46791">
    <property type="entry name" value="EXPRESSED PROTEIN"/>
    <property type="match status" value="1"/>
</dbReference>
<evidence type="ECO:0000313" key="2">
    <source>
        <dbReference type="EMBL" id="CAH0382617.1"/>
    </source>
</evidence>
<dbReference type="PANTHER" id="PTHR46791:SF4">
    <property type="match status" value="1"/>
</dbReference>
<accession>A0A9P0EX55</accession>